<evidence type="ECO:0000313" key="3">
    <source>
        <dbReference type="Proteomes" id="UP000830115"/>
    </source>
</evidence>
<dbReference type="InterPro" id="IPR029045">
    <property type="entry name" value="ClpP/crotonase-like_dom_sf"/>
</dbReference>
<accession>A0ABY4MBB0</accession>
<comment type="similarity">
    <text evidence="1">Belongs to the enoyl-CoA hydratase/isomerase family.</text>
</comment>
<dbReference type="Pfam" id="PF00378">
    <property type="entry name" value="ECH_1"/>
    <property type="match status" value="1"/>
</dbReference>
<sequence>MGYELTTLRTRVADGVLWATFDNPEINLVDPAMVFDLDRLVDEAADDAAVQVIVLDSAHPEFFLAHWDLTAVGEALPHDLPPLPQVLQRLAALPKVSIAKIAGRARGAGSEIALACDMRFASAERAILAQPEVSVGLIPGGGGTQRLPALAGRARALEIILGAEDFDAELAERYGWINRALPDAELNAFVDRLARRIASFPPEAVAAAKGMVDPITLPDSNALAEEWRQTKLALARPQTRARLRRLLELGTQTRGPAELDHARFLGKL</sequence>
<dbReference type="InterPro" id="IPR001753">
    <property type="entry name" value="Enoyl-CoA_hydra/iso"/>
</dbReference>
<protein>
    <submittedName>
        <fullName evidence="2">Enoyl-CoA hydratase/isomerase family protein</fullName>
    </submittedName>
</protein>
<dbReference type="PROSITE" id="PS00166">
    <property type="entry name" value="ENOYL_COA_HYDRATASE"/>
    <property type="match status" value="1"/>
</dbReference>
<organism evidence="2 3">
    <name type="scientific">Streptomyces halobius</name>
    <dbReference type="NCBI Taxonomy" id="2879846"/>
    <lineage>
        <taxon>Bacteria</taxon>
        <taxon>Bacillati</taxon>
        <taxon>Actinomycetota</taxon>
        <taxon>Actinomycetes</taxon>
        <taxon>Kitasatosporales</taxon>
        <taxon>Streptomycetaceae</taxon>
        <taxon>Streptomyces</taxon>
    </lineage>
</organism>
<evidence type="ECO:0000256" key="1">
    <source>
        <dbReference type="RuleBase" id="RU003707"/>
    </source>
</evidence>
<dbReference type="PANTHER" id="PTHR43459:SF1">
    <property type="entry name" value="EG:BACN32G11.4 PROTEIN"/>
    <property type="match status" value="1"/>
</dbReference>
<dbReference type="Gene3D" id="3.90.226.10">
    <property type="entry name" value="2-enoyl-CoA Hydratase, Chain A, domain 1"/>
    <property type="match status" value="1"/>
</dbReference>
<dbReference type="Proteomes" id="UP000830115">
    <property type="component" value="Chromosome"/>
</dbReference>
<reference evidence="2" key="1">
    <citation type="submission" date="2021-10" db="EMBL/GenBank/DDBJ databases">
        <title>Streptomyces nigrumlapis sp.nov.,an antimicrobial producing actinobacterium isolated from Black Gobi rocks.</title>
        <authorList>
            <person name="Wen Y."/>
            <person name="Zhang W."/>
            <person name="Liu X.G."/>
        </authorList>
    </citation>
    <scope>NUCLEOTIDE SEQUENCE</scope>
    <source>
        <strain evidence="2">ST13-2-2</strain>
    </source>
</reference>
<evidence type="ECO:0000313" key="2">
    <source>
        <dbReference type="EMBL" id="UQA94423.1"/>
    </source>
</evidence>
<keyword evidence="3" id="KW-1185">Reference proteome</keyword>
<dbReference type="EMBL" id="CP086322">
    <property type="protein sequence ID" value="UQA94423.1"/>
    <property type="molecule type" value="Genomic_DNA"/>
</dbReference>
<dbReference type="SUPFAM" id="SSF52096">
    <property type="entry name" value="ClpP/crotonase"/>
    <property type="match status" value="1"/>
</dbReference>
<gene>
    <name evidence="2" type="ORF">K9S39_23460</name>
</gene>
<dbReference type="RefSeq" id="WP_248865294.1">
    <property type="nucleotide sequence ID" value="NZ_CP086322.1"/>
</dbReference>
<dbReference type="PANTHER" id="PTHR43459">
    <property type="entry name" value="ENOYL-COA HYDRATASE"/>
    <property type="match status" value="1"/>
</dbReference>
<name>A0ABY4MBB0_9ACTN</name>
<dbReference type="CDD" id="cd06558">
    <property type="entry name" value="crotonase-like"/>
    <property type="match status" value="1"/>
</dbReference>
<dbReference type="InterPro" id="IPR018376">
    <property type="entry name" value="Enoyl-CoA_hyd/isom_CS"/>
</dbReference>
<proteinExistence type="inferred from homology"/>